<dbReference type="FlyBase" id="FBgn0030640">
    <property type="gene designation" value="CG6294"/>
</dbReference>
<dbReference type="AGR" id="FB:FBgn0030640"/>
<reference evidence="3" key="14">
    <citation type="submission" date="2023-12" db="EMBL/GenBank/DDBJ databases">
        <authorList>
            <consortium name="FlyBase"/>
        </authorList>
    </citation>
    <scope>NUCLEOTIDE SEQUENCE</scope>
</reference>
<evidence type="ECO:0000313" key="3">
    <source>
        <dbReference type="EMBL" id="AAF48457.2"/>
    </source>
</evidence>
<dbReference type="EMBL" id="AE014298">
    <property type="protein sequence ID" value="AAF48457.2"/>
    <property type="molecule type" value="Genomic_DNA"/>
</dbReference>
<accession>Q9VXV2</accession>
<reference evidence="6" key="4">
    <citation type="journal article" date="2002" name="Genome Biol.">
        <title>The transposable elements of the Drosophila melanogaster euchromatin: a genomics perspective.</title>
        <authorList>
            <person name="Kaminker J.S."/>
            <person name="Bergman C.M."/>
            <person name="Kronmiller B."/>
            <person name="Carlson J."/>
            <person name="Svirskas R."/>
            <person name="Patel S."/>
            <person name="Frise E."/>
            <person name="Wheeler D.A."/>
            <person name="Lewis S.E."/>
            <person name="Rubin G.M."/>
            <person name="Ashburner M."/>
            <person name="Celniker S.E."/>
        </authorList>
    </citation>
    <scope>NUCLEOTIDE SEQUENCE [LARGE SCALE GENOMIC DNA]</scope>
    <source>
        <strain evidence="6">Berkeley</strain>
    </source>
</reference>
<reference evidence="3 6" key="6">
    <citation type="journal article" date="2005" name="PLoS Comput. Biol.">
        <title>Combined evidence annotation of transposable elements in genome sequences.</title>
        <authorList>
            <person name="Quesneville H."/>
            <person name="Bergman C.M."/>
            <person name="Andrieu O."/>
            <person name="Autard D."/>
            <person name="Nouaud D."/>
            <person name="Ashburner M."/>
            <person name="Anxolabehere D."/>
        </authorList>
    </citation>
    <scope>NUCLEOTIDE SEQUENCE [LARGE SCALE GENOMIC DNA]</scope>
    <source>
        <strain evidence="6">Berkeley</strain>
    </source>
</reference>
<dbReference type="Proteomes" id="UP000000803">
    <property type="component" value="Chromosome X"/>
</dbReference>
<dbReference type="DNASU" id="32474"/>
<reference evidence="3 6" key="8">
    <citation type="journal article" date="2007" name="Science">
        <title>The Release 5.1 annotation of Drosophila melanogaster heterochromatin.</title>
        <authorList>
            <person name="Smith C.D."/>
            <person name="Shu S."/>
            <person name="Mungall C.J."/>
            <person name="Karpen G.H."/>
        </authorList>
    </citation>
    <scope>NUCLEOTIDE SEQUENCE [LARGE SCALE GENOMIC DNA]</scope>
    <source>
        <strain evidence="6">Berkeley</strain>
    </source>
</reference>
<gene>
    <name evidence="3" type="primary">Dmel\CG6294</name>
    <name evidence="4" type="synonym">CG6294-RA</name>
    <name evidence="3 5" type="ORF">CG6294</name>
    <name evidence="3" type="ORF">Dmel_CG6294</name>
</gene>
<evidence type="ECO:0000313" key="5">
    <source>
        <dbReference type="FlyBase" id="FBgn0030640"/>
    </source>
</evidence>
<reference evidence="3" key="12">
    <citation type="journal article" date="2015" name="G3 (Bethesda)">
        <title>Gene Model Annotations for Drosophila melanogaster: The Rule-Benders.</title>
        <authorList>
            <consortium name="FlyBase Consortium"/>
            <person name="Crosby M.A."/>
            <person name="Gramates L.S."/>
            <person name="Dos Santos G."/>
            <person name="Matthews B.B."/>
            <person name="St Pierre S.E."/>
            <person name="Zhou P."/>
            <person name="Schroeder A.J."/>
            <person name="Falls K."/>
            <person name="Emmert D.B."/>
            <person name="Russo S.M."/>
            <person name="Gelbart W.M."/>
            <person name="null"/>
        </authorList>
    </citation>
    <scope>NUCLEOTIDE SEQUENCE</scope>
</reference>
<proteinExistence type="evidence at transcript level"/>
<dbReference type="VEuPathDB" id="VectorBase:FBgn0030640"/>
<dbReference type="OMA" id="GHFYAWP"/>
<protein>
    <submittedName>
        <fullName evidence="4">MIP04191p</fullName>
    </submittedName>
    <submittedName>
        <fullName evidence="3">Uncharacterized protein, isoform A</fullName>
    </submittedName>
    <submittedName>
        <fullName evidence="2">Uncharacterized protein, isoform B</fullName>
    </submittedName>
</protein>
<reference evidence="6" key="2">
    <citation type="journal article" date="2002" name="Genome Biol.">
        <title>Finishing a whole-genome shotgun: release 3 of the Drosophila melanogaster euchromatic genome sequence.</title>
        <authorList>
            <person name="Celniker S.E."/>
            <person name="Wheeler D.A."/>
            <person name="Kronmiller B."/>
            <person name="Carlson J.W."/>
            <person name="Halpern A."/>
            <person name="Patel S."/>
            <person name="Adams M."/>
            <person name="Champe M."/>
            <person name="Dugan S.P."/>
            <person name="Frise E."/>
            <person name="Hodgson A."/>
            <person name="George R.A."/>
            <person name="Hoskins R.A."/>
            <person name="Laverty T."/>
            <person name="Muzny D.M."/>
            <person name="Nelson C.R."/>
            <person name="Pacleb J.M."/>
            <person name="Park S."/>
            <person name="Pfeiffer B.D."/>
            <person name="Richards S."/>
            <person name="Sodergren E.J."/>
            <person name="Svirskas R."/>
            <person name="Tabor P.E."/>
            <person name="Wan K."/>
            <person name="Stapleton M."/>
            <person name="Sutton G.G."/>
            <person name="Venter C."/>
            <person name="Weinstock G."/>
            <person name="Scherer S.E."/>
            <person name="Myers E.W."/>
            <person name="Gibbs R.A."/>
            <person name="Rubin G.M."/>
        </authorList>
    </citation>
    <scope>NUCLEOTIDE SEQUENCE [LARGE SCALE GENOMIC DNA]</scope>
    <source>
        <strain evidence="6">Berkeley</strain>
    </source>
</reference>
<dbReference type="InterPro" id="IPR053002">
    <property type="entry name" value="Metalloproteinase_M10B"/>
</dbReference>
<evidence type="ECO:0000313" key="6">
    <source>
        <dbReference type="Proteomes" id="UP000000803"/>
    </source>
</evidence>
<dbReference type="GeneID" id="32474"/>
<dbReference type="Bgee" id="FBgn0030640">
    <property type="expression patterns" value="Expressed in adult posterior midgut class I enteroendocrine cell in adult midgut (Drosophila) and 15 other cell types or tissues"/>
</dbReference>
<dbReference type="UCSC" id="CG6294-RA">
    <property type="organism name" value="d. melanogaster"/>
</dbReference>
<dbReference type="BioGRID-ORCS" id="32474">
    <property type="hits" value="0 hits in 1 CRISPR screen"/>
</dbReference>
<feature type="compositionally biased region" description="Low complexity" evidence="1">
    <location>
        <begin position="359"/>
        <end position="387"/>
    </location>
</feature>
<dbReference type="HOGENOM" id="CLU_040708_0_0_1"/>
<dbReference type="Pfam" id="PF12044">
    <property type="entry name" value="Metallopep"/>
    <property type="match status" value="1"/>
</dbReference>
<reference evidence="3" key="13">
    <citation type="journal article" date="2015" name="Genome Res.">
        <title>The Release 6 reference sequence of the Drosophila melanogaster genome.</title>
        <authorList>
            <person name="Hoskins R.A."/>
            <person name="Carlson J.W."/>
            <person name="Wan K.H."/>
            <person name="Park S."/>
            <person name="Mendez I."/>
            <person name="Galle S.E."/>
            <person name="Booth B.W."/>
            <person name="Pfeiffer B.D."/>
            <person name="George R.A."/>
            <person name="Svirskas R."/>
            <person name="Krzywinski M."/>
            <person name="Schein J."/>
            <person name="Accardo M.C."/>
            <person name="Damia E."/>
            <person name="Messina G."/>
            <person name="Mendez-Lago M."/>
            <person name="de Pablos B."/>
            <person name="Demakova O.V."/>
            <person name="Andreyeva E.N."/>
            <person name="Boldyreva L.V."/>
            <person name="Marra M."/>
            <person name="Carvalho A.B."/>
            <person name="Dimitri P."/>
            <person name="Villasante A."/>
            <person name="Zhimulev I.F."/>
            <person name="Rubin G.M."/>
            <person name="Karpen G.H."/>
            <person name="Celniker S.E."/>
        </authorList>
    </citation>
    <scope>NUCLEOTIDE SEQUENCE</scope>
</reference>
<organism evidence="3 6">
    <name type="scientific">Drosophila melanogaster</name>
    <name type="common">Fruit fly</name>
    <dbReference type="NCBI Taxonomy" id="7227"/>
    <lineage>
        <taxon>Eukaryota</taxon>
        <taxon>Metazoa</taxon>
        <taxon>Ecdysozoa</taxon>
        <taxon>Arthropoda</taxon>
        <taxon>Hexapoda</taxon>
        <taxon>Insecta</taxon>
        <taxon>Pterygota</taxon>
        <taxon>Neoptera</taxon>
        <taxon>Endopterygota</taxon>
        <taxon>Diptera</taxon>
        <taxon>Brachycera</taxon>
        <taxon>Muscomorpha</taxon>
        <taxon>Ephydroidea</taxon>
        <taxon>Drosophilidae</taxon>
        <taxon>Drosophila</taxon>
        <taxon>Sophophora</taxon>
    </lineage>
</organism>
<name>Q9VXV2_DROME</name>
<dbReference type="OrthoDB" id="74460at2759"/>
<reference evidence="3" key="7">
    <citation type="submission" date="2006-08" db="EMBL/GenBank/DDBJ databases">
        <authorList>
            <person name="Celniker S."/>
            <person name="Carlson J."/>
            <person name="Wan K."/>
            <person name="Frise E."/>
            <person name="Hoskins R."/>
            <person name="Park S."/>
            <person name="Svirskas R."/>
            <person name="Rubin G."/>
        </authorList>
    </citation>
    <scope>NUCLEOTIDE SEQUENCE</scope>
</reference>
<sequence length="526" mass="58658">MSSGTAGCKRAHSIEVEQPLTSERLEHSLLLVKGRLVPKCSTARQLKAILDLPEHLSQEQLTQLSAGGEFKLLFDLEQANREEEEEESACLLELRSCTATRTISFSYRPRRSSYRVQPLYLLCQDEEKTLAQQHEVHSLIDLNLRLVQSIYAHKLHAAGFPNRTFTLNGKCCAFRSQLTRKQALAKSEDELWQHFAGEIIACPQWGHQLLLKFVAFVGCTRYDGDAVVASGDSSYANIRRHLKGHAALGGGGLALFGSAHFYAWPTSFAEIGDCVRSAQRVDIARLPDESNYRRTYGGVYASTLGAVCHELGHCFDLGHTSEGVMGQGFDYLNRVLTVDQPTEHLPQRIVDARRGSLANTNSSEGGSSSSSSTSSSSSSAGSGAATGNRARLTKLKLQPSSQLLDNYHNQRRHDSFYFARNCAVILAHHRWLNLELEQTAAVDFEAASIQLNRDTREIRSSRPIRLIELRCNQNSLVAHYEEFEEPYVHRFQLPASLWHLLAEQCTHYVFVLTTSGDTKRLSCDSS</sequence>
<dbReference type="KEGG" id="dme:Dmel_CG6294"/>
<reference evidence="3" key="11">
    <citation type="journal article" date="2015" name="G3 (Bethesda)">
        <title>Gene Model Annotations for Drosophila melanogaster: Impact of High-Throughput Data.</title>
        <authorList>
            <consortium name="FlyBase Consortium"/>
            <person name="Matthews B.B."/>
            <person name="Dos Santos G."/>
            <person name="Crosby M.A."/>
            <person name="Emmert D.B."/>
            <person name="St Pierre S.E."/>
            <person name="Gramates L.S."/>
            <person name="Zhou P."/>
            <person name="Schroeder A.J."/>
            <person name="Falls K."/>
            <person name="Strelets V."/>
            <person name="Russo S.M."/>
            <person name="Gelbart W.M."/>
            <person name="null"/>
        </authorList>
    </citation>
    <scope>NUCLEOTIDE SEQUENCE</scope>
</reference>
<dbReference type="InterPro" id="IPR021917">
    <property type="entry name" value="Unchr_Zn-peptidase-like"/>
</dbReference>
<evidence type="ECO:0000313" key="4">
    <source>
        <dbReference type="EMBL" id="ACT79355.1"/>
    </source>
</evidence>
<evidence type="ECO:0000313" key="2">
    <source>
        <dbReference type="EMBL" id="AAF48456.1"/>
    </source>
</evidence>
<reference evidence="4" key="10">
    <citation type="submission" date="2009-07" db="EMBL/GenBank/DDBJ databases">
        <authorList>
            <person name="Carlson J."/>
            <person name="Booth B."/>
            <person name="Frise E."/>
            <person name="Sandler J."/>
            <person name="Wan K."/>
            <person name="Yu C."/>
            <person name="Celniker S."/>
        </authorList>
    </citation>
    <scope>NUCLEOTIDE SEQUENCE</scope>
</reference>
<keyword evidence="6" id="KW-1185">Reference proteome</keyword>
<reference evidence="6" key="3">
    <citation type="journal article" date="2002" name="Genome Biol.">
        <title>Annotation of the Drosophila melanogaster euchromatic genome: a systematic review.</title>
        <authorList>
            <person name="Misra S."/>
            <person name="Crosby M.A."/>
            <person name="Mungall C.J."/>
            <person name="Matthews B.B."/>
            <person name="Campbell K.S."/>
            <person name="Hradecky P."/>
            <person name="Huang Y."/>
            <person name="Kaminker J.S."/>
            <person name="Millburn G.H."/>
            <person name="Prochnik S.E."/>
            <person name="Smith C.D."/>
            <person name="Tupy J.L."/>
            <person name="Whitfied E.J."/>
            <person name="Bayraktaroglu L."/>
            <person name="Berman B.P."/>
            <person name="Bettencourt B.R."/>
            <person name="Celniker S.E."/>
            <person name="de Grey A.D."/>
            <person name="Drysdale R.A."/>
            <person name="Harris N.L."/>
            <person name="Richter J."/>
            <person name="Russo S."/>
            <person name="Schroeder A.J."/>
            <person name="Shu S.Q."/>
            <person name="Stapleton M."/>
            <person name="Yamada C."/>
            <person name="Ashburner M."/>
            <person name="Gelbart W.M."/>
            <person name="Rubin G.M."/>
            <person name="Lewis S.E."/>
        </authorList>
    </citation>
    <scope>GENOME REANNOTATION</scope>
    <source>
        <strain evidence="6">Berkeley</strain>
    </source>
</reference>
<dbReference type="PaxDb" id="7227-FBpp0300987"/>
<dbReference type="RefSeq" id="NP_727854.2">
    <property type="nucleotide sequence ID" value="NM_167445.4"/>
</dbReference>
<reference evidence="3 6" key="9">
    <citation type="journal article" date="2007" name="Science">
        <title>Sequence finishing and mapping of Drosophila melanogaster heterochromatin.</title>
        <authorList>
            <person name="Hoskins R.A."/>
            <person name="Carlson J.W."/>
            <person name="Kennedy C."/>
            <person name="Acevedo D."/>
            <person name="Evans-Holm M."/>
            <person name="Frise E."/>
            <person name="Wan K.H."/>
            <person name="Park S."/>
            <person name="Mendez-Lago M."/>
            <person name="Rossi F."/>
            <person name="Villasante A."/>
            <person name="Dimitri P."/>
            <person name="Karpen G.H."/>
            <person name="Celniker S.E."/>
        </authorList>
    </citation>
    <scope>NUCLEOTIDE SEQUENCE [LARGE SCALE GENOMIC DNA]</scope>
    <source>
        <strain evidence="6">Berkeley</strain>
    </source>
</reference>
<reference evidence="3" key="15">
    <citation type="submission" date="2024-06" db="EMBL/GenBank/DDBJ databases">
        <title>Drosophila melanogaster release 4 sequence.</title>
        <authorList>
            <consortium name="Berkeley Drosophila Genome Project"/>
            <person name="Celniker S."/>
            <person name="Carlson J."/>
            <person name="Wan K."/>
            <person name="Pfeiffer B."/>
            <person name="Frise E."/>
            <person name="George R."/>
            <person name="Hoskins R."/>
            <person name="Stapleton M."/>
            <person name="Pacleb J."/>
            <person name="Park S."/>
            <person name="Svirskas R."/>
            <person name="Smith E."/>
            <person name="Yu C."/>
            <person name="Rubin G."/>
        </authorList>
    </citation>
    <scope>NUCLEOTIDE SEQUENCE</scope>
</reference>
<evidence type="ECO:0000256" key="1">
    <source>
        <dbReference type="SAM" id="MobiDB-lite"/>
    </source>
</evidence>
<dbReference type="RefSeq" id="NP_573026.1">
    <property type="nucleotide sequence ID" value="NM_132798.3"/>
</dbReference>
<dbReference type="EMBL" id="BT088949">
    <property type="protein sequence ID" value="ACT79355.1"/>
    <property type="molecule type" value="mRNA"/>
</dbReference>
<reference evidence="3 6" key="1">
    <citation type="journal article" date="2000" name="Science">
        <title>The genome sequence of Drosophila melanogaster.</title>
        <authorList>
            <person name="Adams M.D."/>
            <person name="Celniker S.E."/>
            <person name="Holt R.A."/>
            <person name="Evans C.A."/>
            <person name="Gocayne J.D."/>
            <person name="Amanatides P.G."/>
            <person name="Scherer S.E."/>
            <person name="Li P.W."/>
            <person name="Hoskins R.A."/>
            <person name="Galle R.F."/>
            <person name="George R.A."/>
            <person name="Lewis S.E."/>
            <person name="Richards S."/>
            <person name="Ashburner M."/>
            <person name="Henderson S.N."/>
            <person name="Sutton G.G."/>
            <person name="Wortman J.R."/>
            <person name="Yandell M.D."/>
            <person name="Zhang Q."/>
            <person name="Chen L.X."/>
            <person name="Brandon R.C."/>
            <person name="Rogers Y.H."/>
            <person name="Blazej R.G."/>
            <person name="Champe M."/>
            <person name="Pfeiffer B.D."/>
            <person name="Wan K.H."/>
            <person name="Doyle C."/>
            <person name="Baxter E.G."/>
            <person name="Helt G."/>
            <person name="Nelson C.R."/>
            <person name="Gabor G.L."/>
            <person name="Abril J.F."/>
            <person name="Agbayani A."/>
            <person name="An H.J."/>
            <person name="Andrews-Pfannkoch C."/>
            <person name="Baldwin D."/>
            <person name="Ballew R.M."/>
            <person name="Basu A."/>
            <person name="Baxendale J."/>
            <person name="Bayraktaroglu L."/>
            <person name="Beasley E.M."/>
            <person name="Beeson K.Y."/>
            <person name="Benos P.V."/>
            <person name="Berman B.P."/>
            <person name="Bhandari D."/>
            <person name="Bolshakov S."/>
            <person name="Borkova D."/>
            <person name="Botchan M.R."/>
            <person name="Bouck J."/>
            <person name="Brokstein P."/>
            <person name="Brottier P."/>
            <person name="Burtis K.C."/>
            <person name="Busam D.A."/>
            <person name="Butler H."/>
            <person name="Cadieu E."/>
            <person name="Center A."/>
            <person name="Chandra I."/>
            <person name="Cherry J.M."/>
            <person name="Cawley S."/>
            <person name="Dahlke C."/>
            <person name="Davenport L.B."/>
            <person name="Davies P."/>
            <person name="de Pablos B."/>
            <person name="Delcher A."/>
            <person name="Deng Z."/>
            <person name="Mays A.D."/>
            <person name="Dew I."/>
            <person name="Dietz S.M."/>
            <person name="Dodson K."/>
            <person name="Doup L.E."/>
            <person name="Downes M."/>
            <person name="Dugan-Rocha S."/>
            <person name="Dunkov B.C."/>
            <person name="Dunn P."/>
            <person name="Durbin K.J."/>
            <person name="Evangelista C.C."/>
            <person name="Ferraz C."/>
            <person name="Ferriera S."/>
            <person name="Fleischmann W."/>
            <person name="Fosler C."/>
            <person name="Gabrielian A.E."/>
            <person name="Garg N.S."/>
            <person name="Gelbart W.M."/>
            <person name="Glasser K."/>
            <person name="Glodek A."/>
            <person name="Gong F."/>
            <person name="Gorrell J.H."/>
            <person name="Gu Z."/>
            <person name="Guan P."/>
            <person name="Harris M."/>
            <person name="Harris N.L."/>
            <person name="Harvey D."/>
            <person name="Heiman T.J."/>
            <person name="Hernandez J.R."/>
            <person name="Houck J."/>
            <person name="Hostin D."/>
            <person name="Houston K.A."/>
            <person name="Howland T.J."/>
            <person name="Wei M.H."/>
            <person name="Ibegwam C."/>
            <person name="Jalali M."/>
            <person name="Kalush F."/>
            <person name="Karpen G.H."/>
            <person name="Ke Z."/>
            <person name="Kennison J.A."/>
            <person name="Ketchum K.A."/>
            <person name="Kimmel B.E."/>
            <person name="Kodira C.D."/>
            <person name="Kraft C."/>
            <person name="Kravitz S."/>
            <person name="Kulp D."/>
            <person name="Lai Z."/>
            <person name="Lasko P."/>
            <person name="Lei Y."/>
            <person name="Levitsky A.A."/>
            <person name="Li J."/>
            <person name="Li Z."/>
            <person name="Liang Y."/>
            <person name="Lin X."/>
            <person name="Liu X."/>
            <person name="Mattei B."/>
            <person name="McIntosh T.C."/>
            <person name="McLeod M.P."/>
            <person name="McPherson D."/>
            <person name="Merkulov G."/>
            <person name="Milshina N.V."/>
            <person name="Mobarry C."/>
            <person name="Morris J."/>
            <person name="Moshrefi A."/>
            <person name="Mount S.M."/>
            <person name="Moy M."/>
            <person name="Murphy B."/>
            <person name="Murphy L."/>
            <person name="Muzny D.M."/>
            <person name="Nelson D.L."/>
            <person name="Nelson D.R."/>
            <person name="Nelson K.A."/>
            <person name="Nixon K."/>
            <person name="Nusskern D.R."/>
            <person name="Pacleb J.M."/>
            <person name="Palazzolo M."/>
            <person name="Pittman G.S."/>
            <person name="Pan S."/>
            <person name="Pollard J."/>
            <person name="Puri V."/>
            <person name="Reese M.G."/>
            <person name="Reinert K."/>
            <person name="Remington K."/>
            <person name="Saunders R.D."/>
            <person name="Scheeler F."/>
            <person name="Shen H."/>
            <person name="Shue B.C."/>
            <person name="Siden-Kiamos I."/>
            <person name="Simpson M."/>
            <person name="Skupski M.P."/>
            <person name="Smith T."/>
            <person name="Spier E."/>
            <person name="Spradling A.C."/>
            <person name="Stapleton M."/>
            <person name="Strong R."/>
            <person name="Sun E."/>
            <person name="Svirskas R."/>
            <person name="Tector C."/>
            <person name="Turner R."/>
            <person name="Venter E."/>
            <person name="Wang A.H."/>
            <person name="Wang X."/>
            <person name="Wang Z.Y."/>
            <person name="Wassarman D.A."/>
            <person name="Weinstock G.M."/>
            <person name="Weissenbach J."/>
            <person name="Williams S.M."/>
            <person name="WoodageT"/>
            <person name="Worley K.C."/>
            <person name="Wu D."/>
            <person name="Yang S."/>
            <person name="Yao Q.A."/>
            <person name="Ye J."/>
            <person name="Yeh R.F."/>
            <person name="Zaveri J.S."/>
            <person name="Zhan M."/>
            <person name="Zhang G."/>
            <person name="Zhao Q."/>
            <person name="Zheng L."/>
            <person name="Zheng X.H."/>
            <person name="Zhong F.N."/>
            <person name="Zhong W."/>
            <person name="Zhou X."/>
            <person name="Zhu S."/>
            <person name="Zhu X."/>
            <person name="Smith H.O."/>
            <person name="Gibbs R.A."/>
            <person name="Myers E.W."/>
            <person name="Rubin G.M."/>
            <person name="Venter J.C."/>
        </authorList>
    </citation>
    <scope>NUCLEOTIDE SEQUENCE [LARGE SCALE GENOMIC DNA]</scope>
    <source>
        <strain evidence="6">Berkeley</strain>
    </source>
</reference>
<reference evidence="3 6" key="5">
    <citation type="journal article" date="2002" name="Genome Biol.">
        <title>Heterochromatic sequences in a Drosophila whole-genome shotgun assembly.</title>
        <authorList>
            <person name="Hoskins R.A."/>
            <person name="Smith C.D."/>
            <person name="Carlson J.W."/>
            <person name="Carvalho A.B."/>
            <person name="Halpern A."/>
            <person name="Kaminker J.S."/>
            <person name="Kennedy C."/>
            <person name="Mungall C.J."/>
            <person name="Sullivan B.A."/>
            <person name="Sutton G.G."/>
            <person name="Yasuhara J.C."/>
            <person name="Wakimoto B.T."/>
            <person name="Myers E.W."/>
            <person name="Celniker S.E."/>
            <person name="Rubin G.M."/>
            <person name="Karpen G.H."/>
        </authorList>
    </citation>
    <scope>NUCLEOTIDE SEQUENCE [LARGE SCALE GENOMIC DNA]</scope>
    <source>
        <strain evidence="6">Berkeley</strain>
    </source>
</reference>
<dbReference type="PANTHER" id="PTHR21054">
    <property type="entry name" value="ZINC METALLOPROTEINASE-RELATED"/>
    <property type="match status" value="1"/>
</dbReference>
<dbReference type="PANTHER" id="PTHR21054:SF2">
    <property type="entry name" value="MIP04191P"/>
    <property type="match status" value="1"/>
</dbReference>
<feature type="region of interest" description="Disordered" evidence="1">
    <location>
        <begin position="347"/>
        <end position="387"/>
    </location>
</feature>
<dbReference type="EMBL" id="AE014298">
    <property type="protein sequence ID" value="AAF48456.1"/>
    <property type="molecule type" value="Genomic_DNA"/>
</dbReference>
<dbReference type="AlphaFoldDB" id="Q9VXV2"/>
<dbReference type="eggNOG" id="KOG4525">
    <property type="taxonomic scope" value="Eukaryota"/>
</dbReference>